<evidence type="ECO:0000313" key="2">
    <source>
        <dbReference type="Proteomes" id="UP000316196"/>
    </source>
</evidence>
<dbReference type="SUPFAM" id="SSF54593">
    <property type="entry name" value="Glyoxalase/Bleomycin resistance protein/Dihydroxybiphenyl dioxygenase"/>
    <property type="match status" value="1"/>
</dbReference>
<evidence type="ECO:0008006" key="3">
    <source>
        <dbReference type="Google" id="ProtNLM"/>
    </source>
</evidence>
<dbReference type="Gene3D" id="3.10.180.10">
    <property type="entry name" value="2,3-Dihydroxybiphenyl 1,2-Dioxygenase, domain 1"/>
    <property type="match status" value="2"/>
</dbReference>
<dbReference type="EMBL" id="VFOR01000001">
    <property type="protein sequence ID" value="TQL63317.1"/>
    <property type="molecule type" value="Genomic_DNA"/>
</dbReference>
<comment type="caution">
    <text evidence="1">The sequence shown here is derived from an EMBL/GenBank/DDBJ whole genome shotgun (WGS) entry which is preliminary data.</text>
</comment>
<sequence length="371" mass="40936">MNITQLLAVGVVTADLDATLPQYAKYLGIDDWTVEDVTADRITESVCHGRRNGGTYRTAFGRTTADAEGPGPMGRKPESIPFEIVQPTGGETPFNEFWLSRGEGIAWLTVLADGSDADVEAHFSGLGIGCAHTHLVDGTRRRTFWDTRAELGGYLLEVVTSEPERTGVSVHHNGQALRGNSADGTPRRPLPLQGINHFGVVVDDTMASCDAYHRVLGIEHFAIKTWQTEEGRLDAPYYRDQNPVQHGYFTAQGFVGNLGFEIIQCKYGDSHYNREFTDQRGPGIHHMFPYLTKDQADWDLSVTTMAELGAGLCMGSDLRGGAAEYGYFDTFDQLGGYLLEGVIRRFPAEDRYMAPDWEVDFAKAPEAEGTR</sequence>
<reference evidence="1 2" key="1">
    <citation type="submission" date="2019-06" db="EMBL/GenBank/DDBJ databases">
        <title>Sequencing the genomes of 1000 actinobacteria strains.</title>
        <authorList>
            <person name="Klenk H.-P."/>
        </authorList>
    </citation>
    <scope>NUCLEOTIDE SEQUENCE [LARGE SCALE GENOMIC DNA]</scope>
    <source>
        <strain evidence="1 2">DSM 8251</strain>
    </source>
</reference>
<protein>
    <recommendedName>
        <fullName evidence="3">Glyoxalase/bleomycin resistance protein/dioxygenase superfamily protein</fullName>
    </recommendedName>
</protein>
<gene>
    <name evidence="1" type="ORF">FB460_1119</name>
</gene>
<accession>A0A542ZSL8</accession>
<dbReference type="RefSeq" id="WP_142093055.1">
    <property type="nucleotide sequence ID" value="NZ_BAAAMD010000001.1"/>
</dbReference>
<proteinExistence type="predicted"/>
<dbReference type="Proteomes" id="UP000316196">
    <property type="component" value="Unassembled WGS sequence"/>
</dbReference>
<dbReference type="OrthoDB" id="4578369at2"/>
<dbReference type="InterPro" id="IPR029068">
    <property type="entry name" value="Glyas_Bleomycin-R_OHBP_Dase"/>
</dbReference>
<name>A0A542ZSL8_9ACTN</name>
<evidence type="ECO:0000313" key="1">
    <source>
        <dbReference type="EMBL" id="TQL63317.1"/>
    </source>
</evidence>
<dbReference type="AlphaFoldDB" id="A0A542ZSL8"/>
<organism evidence="1 2">
    <name type="scientific">Propioniferax innocua</name>
    <dbReference type="NCBI Taxonomy" id="1753"/>
    <lineage>
        <taxon>Bacteria</taxon>
        <taxon>Bacillati</taxon>
        <taxon>Actinomycetota</taxon>
        <taxon>Actinomycetes</taxon>
        <taxon>Propionibacteriales</taxon>
        <taxon>Propionibacteriaceae</taxon>
        <taxon>Propioniferax</taxon>
    </lineage>
</organism>
<keyword evidence="2" id="KW-1185">Reference proteome</keyword>